<dbReference type="InterPro" id="IPR046347">
    <property type="entry name" value="bZIP_sf"/>
</dbReference>
<dbReference type="OrthoDB" id="664875at2759"/>
<comment type="caution">
    <text evidence="10">The sequence shown here is derived from an EMBL/GenBank/DDBJ whole genome shotgun (WGS) entry which is preliminary data.</text>
</comment>
<evidence type="ECO:0000313" key="10">
    <source>
        <dbReference type="EMBL" id="KAG2296310.1"/>
    </source>
</evidence>
<keyword evidence="11" id="KW-1185">Reference proteome</keyword>
<feature type="compositionally biased region" description="Low complexity" evidence="7">
    <location>
        <begin position="197"/>
        <end position="210"/>
    </location>
</feature>
<feature type="transmembrane region" description="Helical" evidence="8">
    <location>
        <begin position="125"/>
        <end position="144"/>
    </location>
</feature>
<feature type="domain" description="BZIP" evidence="9">
    <location>
        <begin position="251"/>
        <end position="303"/>
    </location>
</feature>
<protein>
    <recommendedName>
        <fullName evidence="9">BZIP domain-containing protein</fullName>
    </recommendedName>
</protein>
<proteinExistence type="inferred from homology"/>
<dbReference type="InterPro" id="IPR004827">
    <property type="entry name" value="bZIP"/>
</dbReference>
<dbReference type="Proteomes" id="UP000886595">
    <property type="component" value="Unassembled WGS sequence"/>
</dbReference>
<evidence type="ECO:0000313" key="11">
    <source>
        <dbReference type="Proteomes" id="UP000886595"/>
    </source>
</evidence>
<keyword evidence="8" id="KW-0472">Membrane</keyword>
<dbReference type="PROSITE" id="PS50217">
    <property type="entry name" value="BZIP"/>
    <property type="match status" value="1"/>
</dbReference>
<dbReference type="SMART" id="SM00338">
    <property type="entry name" value="BRLZ"/>
    <property type="match status" value="1"/>
</dbReference>
<evidence type="ECO:0000256" key="1">
    <source>
        <dbReference type="ARBA" id="ARBA00004123"/>
    </source>
</evidence>
<feature type="compositionally biased region" description="Acidic residues" evidence="7">
    <location>
        <begin position="230"/>
        <end position="245"/>
    </location>
</feature>
<dbReference type="GO" id="GO:0003677">
    <property type="term" value="F:DNA binding"/>
    <property type="evidence" value="ECO:0007669"/>
    <property type="project" value="UniProtKB-KW"/>
</dbReference>
<dbReference type="FunFam" id="1.20.5.170:FF:000020">
    <property type="entry name" value="BZIP transcription factor"/>
    <property type="match status" value="1"/>
</dbReference>
<feature type="compositionally biased region" description="Polar residues" evidence="7">
    <location>
        <begin position="168"/>
        <end position="190"/>
    </location>
</feature>
<evidence type="ECO:0000256" key="7">
    <source>
        <dbReference type="SAM" id="MobiDB-lite"/>
    </source>
</evidence>
<dbReference type="GO" id="GO:0005634">
    <property type="term" value="C:nucleus"/>
    <property type="evidence" value="ECO:0007669"/>
    <property type="project" value="UniProtKB-SubCell"/>
</dbReference>
<dbReference type="PANTHER" id="PTHR46408:SF16">
    <property type="entry name" value="BZIP DOMAIN-CONTAINING PROTEIN"/>
    <property type="match status" value="1"/>
</dbReference>
<dbReference type="InterPro" id="IPR020983">
    <property type="entry name" value="Basic_leucine-zipper_C"/>
</dbReference>
<dbReference type="GO" id="GO:0046983">
    <property type="term" value="F:protein dimerization activity"/>
    <property type="evidence" value="ECO:0007669"/>
    <property type="project" value="UniProtKB-ARBA"/>
</dbReference>
<accession>A0A8X7UXW4</accession>
<evidence type="ECO:0000256" key="8">
    <source>
        <dbReference type="SAM" id="Phobius"/>
    </source>
</evidence>
<feature type="region of interest" description="Disordered" evidence="7">
    <location>
        <begin position="1"/>
        <end position="31"/>
    </location>
</feature>
<comment type="similarity">
    <text evidence="2">Belongs to the bZIP family.</text>
</comment>
<evidence type="ECO:0000256" key="5">
    <source>
        <dbReference type="ARBA" id="ARBA00023163"/>
    </source>
</evidence>
<evidence type="ECO:0000256" key="4">
    <source>
        <dbReference type="ARBA" id="ARBA00023125"/>
    </source>
</evidence>
<dbReference type="SUPFAM" id="SSF57959">
    <property type="entry name" value="Leucine zipper domain"/>
    <property type="match status" value="1"/>
</dbReference>
<comment type="subcellular location">
    <subcellularLocation>
        <location evidence="1">Nucleus</location>
    </subcellularLocation>
</comment>
<evidence type="ECO:0000256" key="3">
    <source>
        <dbReference type="ARBA" id="ARBA00023015"/>
    </source>
</evidence>
<dbReference type="GO" id="GO:0003700">
    <property type="term" value="F:DNA-binding transcription factor activity"/>
    <property type="evidence" value="ECO:0007669"/>
    <property type="project" value="InterPro"/>
</dbReference>
<keyword evidence="4" id="KW-0238">DNA-binding</keyword>
<gene>
    <name evidence="10" type="ORF">Bca52824_042979</name>
</gene>
<dbReference type="EMBL" id="JAAMPC010000009">
    <property type="protein sequence ID" value="KAG2296310.1"/>
    <property type="molecule type" value="Genomic_DNA"/>
</dbReference>
<dbReference type="PANTHER" id="PTHR46408">
    <property type="entry name" value="BASIC LEUCINE ZIPPER 63"/>
    <property type="match status" value="1"/>
</dbReference>
<organism evidence="10 11">
    <name type="scientific">Brassica carinata</name>
    <name type="common">Ethiopian mustard</name>
    <name type="synonym">Abyssinian cabbage</name>
    <dbReference type="NCBI Taxonomy" id="52824"/>
    <lineage>
        <taxon>Eukaryota</taxon>
        <taxon>Viridiplantae</taxon>
        <taxon>Streptophyta</taxon>
        <taxon>Embryophyta</taxon>
        <taxon>Tracheophyta</taxon>
        <taxon>Spermatophyta</taxon>
        <taxon>Magnoliopsida</taxon>
        <taxon>eudicotyledons</taxon>
        <taxon>Gunneridae</taxon>
        <taxon>Pentapetalae</taxon>
        <taxon>rosids</taxon>
        <taxon>malvids</taxon>
        <taxon>Brassicales</taxon>
        <taxon>Brassicaceae</taxon>
        <taxon>Brassiceae</taxon>
        <taxon>Brassica</taxon>
    </lineage>
</organism>
<sequence>MKSGFSADDSTGSFPPPLPPSPPRDSVDGMTRSQSEWAFQMLLEEISGPVPAGVPSPHLQQRDGHLRRVNLIRPSRDQKKLHLTSSSRRRSRRTMGVGTVLLRRHPLTRWILTTTKRFSRASLNLPALLLRFVFVFNLSLMFLYRKKRSFDTVLVGLVLTQVSTTVMPEDSSASYGNQKQVSPVGSQTQGPVAAQMSPAVSSVSDAPSLDTEQKRDIQFKQVTSGLSRDDSDDEDLDGGDIETIENADPADVKRARRMLSNRESARRSRRRKQEQMNELDSQVGQLRGEHSTLLKRLSDVNQKFSTAVVDNRILKADIETLRTKVKMAEDTVKRVTGMNPMLLAKPYSIPFDRTLMGSSQPNLNQPDMVPNQRLENVDFASYTAVTLQTGCSSFETLPHWNLEAEKTKPQE</sequence>
<keyword evidence="3" id="KW-0805">Transcription regulation</keyword>
<feature type="compositionally biased region" description="Pro residues" evidence="7">
    <location>
        <begin position="14"/>
        <end position="23"/>
    </location>
</feature>
<keyword evidence="8" id="KW-0812">Transmembrane</keyword>
<keyword evidence="8" id="KW-1133">Transmembrane helix</keyword>
<name>A0A8X7UXW4_BRACI</name>
<evidence type="ECO:0000256" key="2">
    <source>
        <dbReference type="ARBA" id="ARBA00007163"/>
    </source>
</evidence>
<dbReference type="AlphaFoldDB" id="A0A8X7UXW4"/>
<dbReference type="Pfam" id="PF12498">
    <property type="entry name" value="bZIP_C"/>
    <property type="match status" value="1"/>
</dbReference>
<keyword evidence="6" id="KW-0539">Nucleus</keyword>
<dbReference type="Pfam" id="PF00170">
    <property type="entry name" value="bZIP_1"/>
    <property type="match status" value="1"/>
</dbReference>
<evidence type="ECO:0000256" key="6">
    <source>
        <dbReference type="ARBA" id="ARBA00023242"/>
    </source>
</evidence>
<evidence type="ECO:0000259" key="9">
    <source>
        <dbReference type="PROSITE" id="PS50217"/>
    </source>
</evidence>
<dbReference type="Gene3D" id="1.20.5.170">
    <property type="match status" value="1"/>
</dbReference>
<feature type="region of interest" description="Disordered" evidence="7">
    <location>
        <begin position="168"/>
        <end position="285"/>
    </location>
</feature>
<dbReference type="PROSITE" id="PS00036">
    <property type="entry name" value="BZIP_BASIC"/>
    <property type="match status" value="1"/>
</dbReference>
<reference evidence="10 11" key="1">
    <citation type="submission" date="2020-02" db="EMBL/GenBank/DDBJ databases">
        <authorList>
            <person name="Ma Q."/>
            <person name="Huang Y."/>
            <person name="Song X."/>
            <person name="Pei D."/>
        </authorList>
    </citation>
    <scope>NUCLEOTIDE SEQUENCE [LARGE SCALE GENOMIC DNA]</scope>
    <source>
        <strain evidence="10">Sxm20200214</strain>
        <tissue evidence="10">Leaf</tissue>
    </source>
</reference>
<keyword evidence="5" id="KW-0804">Transcription</keyword>